<dbReference type="PROSITE" id="PS00028">
    <property type="entry name" value="ZINC_FINGER_C2H2_1"/>
    <property type="match status" value="12"/>
</dbReference>
<evidence type="ECO:0000259" key="13">
    <source>
        <dbReference type="PROSITE" id="PS50157"/>
    </source>
</evidence>
<feature type="domain" description="C2H2-type" evidence="13">
    <location>
        <begin position="380"/>
        <end position="407"/>
    </location>
</feature>
<dbReference type="InterPro" id="IPR036236">
    <property type="entry name" value="Znf_C2H2_sf"/>
</dbReference>
<dbReference type="GO" id="GO:0005694">
    <property type="term" value="C:chromosome"/>
    <property type="evidence" value="ECO:0007669"/>
    <property type="project" value="UniProtKB-ARBA"/>
</dbReference>
<evidence type="ECO:0000256" key="10">
    <source>
        <dbReference type="ARBA" id="ARBA00023242"/>
    </source>
</evidence>
<dbReference type="GeneID" id="116303191"/>
<feature type="domain" description="C2H2-type" evidence="13">
    <location>
        <begin position="465"/>
        <end position="492"/>
    </location>
</feature>
<dbReference type="FunFam" id="3.30.160.60:FF:000176">
    <property type="entry name" value="zinc finger protein 70"/>
    <property type="match status" value="1"/>
</dbReference>
<feature type="compositionally biased region" description="Basic and acidic residues" evidence="12">
    <location>
        <begin position="169"/>
        <end position="178"/>
    </location>
</feature>
<comment type="similarity">
    <text evidence="2">Belongs to the krueppel C2H2-type zinc-finger protein family.</text>
</comment>
<feature type="domain" description="C2H2-type" evidence="13">
    <location>
        <begin position="549"/>
        <end position="576"/>
    </location>
</feature>
<dbReference type="Gene3D" id="3.30.160.60">
    <property type="entry name" value="Classic Zinc Finger"/>
    <property type="match status" value="12"/>
</dbReference>
<dbReference type="FunFam" id="3.30.160.60:FF:002284">
    <property type="entry name" value="Zinc finger protein, putative"/>
    <property type="match status" value="1"/>
</dbReference>
<evidence type="ECO:0000256" key="2">
    <source>
        <dbReference type="ARBA" id="ARBA00006991"/>
    </source>
</evidence>
<evidence type="ECO:0000313" key="14">
    <source>
        <dbReference type="Proteomes" id="UP000515163"/>
    </source>
</evidence>
<evidence type="ECO:0000256" key="1">
    <source>
        <dbReference type="ARBA" id="ARBA00004123"/>
    </source>
</evidence>
<keyword evidence="8" id="KW-0238">DNA-binding</keyword>
<gene>
    <name evidence="15" type="primary">LOC116303191</name>
</gene>
<keyword evidence="4" id="KW-0677">Repeat</keyword>
<dbReference type="FunFam" id="3.30.160.60:FF:000733">
    <property type="entry name" value="Zinc finger protein 236 variant"/>
    <property type="match status" value="1"/>
</dbReference>
<comment type="subcellular location">
    <subcellularLocation>
        <location evidence="1">Nucleus</location>
    </subcellularLocation>
</comment>
<dbReference type="InterPro" id="IPR013087">
    <property type="entry name" value="Znf_C2H2_type"/>
</dbReference>
<feature type="region of interest" description="Disordered" evidence="12">
    <location>
        <begin position="169"/>
        <end position="199"/>
    </location>
</feature>
<feature type="domain" description="C2H2-type" evidence="13">
    <location>
        <begin position="493"/>
        <end position="520"/>
    </location>
</feature>
<dbReference type="PROSITE" id="PS50157">
    <property type="entry name" value="ZINC_FINGER_C2H2_2"/>
    <property type="match status" value="12"/>
</dbReference>
<evidence type="ECO:0000256" key="3">
    <source>
        <dbReference type="ARBA" id="ARBA00022723"/>
    </source>
</evidence>
<dbReference type="FunFam" id="3.30.160.60:FF:000325">
    <property type="entry name" value="ZFP90 zinc finger protein"/>
    <property type="match status" value="2"/>
</dbReference>
<feature type="domain" description="C2H2-type" evidence="13">
    <location>
        <begin position="268"/>
        <end position="295"/>
    </location>
</feature>
<dbReference type="OrthoDB" id="1095242at2759"/>
<dbReference type="PANTHER" id="PTHR24394">
    <property type="entry name" value="ZINC FINGER PROTEIN"/>
    <property type="match status" value="1"/>
</dbReference>
<keyword evidence="7" id="KW-0805">Transcription regulation</keyword>
<feature type="domain" description="C2H2-type" evidence="13">
    <location>
        <begin position="296"/>
        <end position="323"/>
    </location>
</feature>
<dbReference type="Proteomes" id="UP000515163">
    <property type="component" value="Unplaced"/>
</dbReference>
<dbReference type="GO" id="GO:0045893">
    <property type="term" value="P:positive regulation of DNA-templated transcription"/>
    <property type="evidence" value="ECO:0007669"/>
    <property type="project" value="UniProtKB-ARBA"/>
</dbReference>
<dbReference type="FunFam" id="3.30.160.60:FF:000224">
    <property type="entry name" value="Zinc finger protein 329"/>
    <property type="match status" value="1"/>
</dbReference>
<dbReference type="RefSeq" id="XP_031568570.1">
    <property type="nucleotide sequence ID" value="XM_031712710.1"/>
</dbReference>
<name>A0A6P8IQ57_ACTTE</name>
<keyword evidence="6" id="KW-0862">Zinc</keyword>
<evidence type="ECO:0000256" key="4">
    <source>
        <dbReference type="ARBA" id="ARBA00022737"/>
    </source>
</evidence>
<dbReference type="GO" id="GO:0043565">
    <property type="term" value="F:sequence-specific DNA binding"/>
    <property type="evidence" value="ECO:0007669"/>
    <property type="project" value="UniProtKB-ARBA"/>
</dbReference>
<evidence type="ECO:0000256" key="5">
    <source>
        <dbReference type="ARBA" id="ARBA00022771"/>
    </source>
</evidence>
<evidence type="ECO:0000256" key="7">
    <source>
        <dbReference type="ARBA" id="ARBA00023015"/>
    </source>
</evidence>
<feature type="domain" description="C2H2-type" evidence="13">
    <location>
        <begin position="324"/>
        <end position="351"/>
    </location>
</feature>
<feature type="domain" description="C2H2-type" evidence="13">
    <location>
        <begin position="352"/>
        <end position="379"/>
    </location>
</feature>
<feature type="domain" description="C2H2-type" evidence="13">
    <location>
        <begin position="521"/>
        <end position="548"/>
    </location>
</feature>
<evidence type="ECO:0000256" key="9">
    <source>
        <dbReference type="ARBA" id="ARBA00023163"/>
    </source>
</evidence>
<keyword evidence="14" id="KW-1185">Reference proteome</keyword>
<dbReference type="AlphaFoldDB" id="A0A6P8IQ57"/>
<protein>
    <submittedName>
        <fullName evidence="15">Zinc finger protein 2-like isoform X4</fullName>
    </submittedName>
</protein>
<dbReference type="Pfam" id="PF00096">
    <property type="entry name" value="zf-C2H2"/>
    <property type="match status" value="11"/>
</dbReference>
<feature type="domain" description="C2H2-type" evidence="13">
    <location>
        <begin position="408"/>
        <end position="435"/>
    </location>
</feature>
<dbReference type="FunFam" id="3.30.160.60:FF:000145">
    <property type="entry name" value="Zinc finger protein 574"/>
    <property type="match status" value="1"/>
</dbReference>
<dbReference type="FunFam" id="3.30.160.60:FF:001732">
    <property type="entry name" value="Zgc:162936"/>
    <property type="match status" value="1"/>
</dbReference>
<dbReference type="FunFam" id="3.30.160.60:FF:000690">
    <property type="entry name" value="Zinc finger protein 354C"/>
    <property type="match status" value="1"/>
</dbReference>
<evidence type="ECO:0000256" key="8">
    <source>
        <dbReference type="ARBA" id="ARBA00023125"/>
    </source>
</evidence>
<dbReference type="GO" id="GO:0005634">
    <property type="term" value="C:nucleus"/>
    <property type="evidence" value="ECO:0007669"/>
    <property type="project" value="UniProtKB-SubCell"/>
</dbReference>
<dbReference type="GO" id="GO:0008270">
    <property type="term" value="F:zinc ion binding"/>
    <property type="evidence" value="ECO:0007669"/>
    <property type="project" value="UniProtKB-KW"/>
</dbReference>
<accession>A0A6P8IQ57</accession>
<proteinExistence type="inferred from homology"/>
<dbReference type="PANTHER" id="PTHR24394:SF40">
    <property type="entry name" value="ZINC FINGER AND BTB DOMAIN-CONTAINING 38"/>
    <property type="match status" value="1"/>
</dbReference>
<dbReference type="SUPFAM" id="SSF57667">
    <property type="entry name" value="beta-beta-alpha zinc fingers"/>
    <property type="match status" value="6"/>
</dbReference>
<keyword evidence="9" id="KW-0804">Transcription</keyword>
<keyword evidence="5 11" id="KW-0863">Zinc-finger</keyword>
<evidence type="ECO:0000256" key="12">
    <source>
        <dbReference type="SAM" id="MobiDB-lite"/>
    </source>
</evidence>
<dbReference type="SMART" id="SM00355">
    <property type="entry name" value="ZnF_C2H2"/>
    <property type="match status" value="12"/>
</dbReference>
<dbReference type="GO" id="GO:0000981">
    <property type="term" value="F:DNA-binding transcription factor activity, RNA polymerase II-specific"/>
    <property type="evidence" value="ECO:0007669"/>
    <property type="project" value="TreeGrafter"/>
</dbReference>
<feature type="domain" description="C2H2-type" evidence="13">
    <location>
        <begin position="240"/>
        <end position="267"/>
    </location>
</feature>
<dbReference type="FunFam" id="3.30.160.60:FF:000017">
    <property type="entry name" value="zinc finger protein 62 homolog"/>
    <property type="match status" value="1"/>
</dbReference>
<evidence type="ECO:0000256" key="6">
    <source>
        <dbReference type="ARBA" id="ARBA00022833"/>
    </source>
</evidence>
<evidence type="ECO:0000256" key="11">
    <source>
        <dbReference type="PROSITE-ProRule" id="PRU00042"/>
    </source>
</evidence>
<feature type="domain" description="C2H2-type" evidence="13">
    <location>
        <begin position="436"/>
        <end position="463"/>
    </location>
</feature>
<evidence type="ECO:0000313" key="15">
    <source>
        <dbReference type="RefSeq" id="XP_031568570.1"/>
    </source>
</evidence>
<sequence>MSVSDQLDPDWYGYECKPGQLLFYYNKTTGEHRWNNNIPIKCEPFDDGYREWVSIKTEHDPCVDECLSMYIDASHDQETDHSDSQVNTEANYCKPFHIMENVSSQTNKVQGEVAQAEDNGCTSSSMDNIITMQDCPPKENDEITGADESNCEDLVGKTYSCVERTDTKRTKNISHDAQRSNLANENTKQQPAQRPKRMKDLTSNAFSMSTCSKGGRHEVLDCQDQSMQEMKRGLSCIKPYKCTYCNKAFTRHSVVKVHERVHTGAKPYKCTYCKKAFRQQGHLGIHERLHTGVKPYKCAYCIEAFTRQICLKRHERFHTGVKSYKCKCCNKTFARKDNLNVHKLVHTGLKPYKCARCDKEFKRNDYLKAHELAHIGVKPYKCTYCGKAFMRQGHLKQHERAHTGIKAYKCTTCAKAFTYGFLLKKHERIHTGVKPYKCTYCNNAYTQQGDLKRHERIHTGMKKTCKCTYCNKAFTRQGDLERHERIHTGVKPYKCTYCNKAFTLRGNFKKHERIHTGVLPYKCAYCEKAFGQRYYLKVHERIHTGVKPYKCTHCNKAFTQQCTLNRHERIHIDRGRHLSKKTLSTHEHEDITKAKHRIITVFSKDMLKAIKCLYLFIQDFKIRSIKFCLLANRAFIKRQSIF</sequence>
<reference evidence="15" key="1">
    <citation type="submission" date="2025-08" db="UniProtKB">
        <authorList>
            <consortium name="RefSeq"/>
        </authorList>
    </citation>
    <scope>IDENTIFICATION</scope>
    <source>
        <tissue evidence="15">Tentacle</tissue>
    </source>
</reference>
<organism evidence="14 15">
    <name type="scientific">Actinia tenebrosa</name>
    <name type="common">Australian red waratah sea anemone</name>
    <dbReference type="NCBI Taxonomy" id="6105"/>
    <lineage>
        <taxon>Eukaryota</taxon>
        <taxon>Metazoa</taxon>
        <taxon>Cnidaria</taxon>
        <taxon>Anthozoa</taxon>
        <taxon>Hexacorallia</taxon>
        <taxon>Actiniaria</taxon>
        <taxon>Actiniidae</taxon>
        <taxon>Actinia</taxon>
    </lineage>
</organism>
<dbReference type="FunFam" id="3.30.160.60:FF:002343">
    <property type="entry name" value="Zinc finger protein 33A"/>
    <property type="match status" value="1"/>
</dbReference>
<dbReference type="FunFam" id="3.30.160.60:FF:002402">
    <property type="entry name" value="Zinc finger protein 347"/>
    <property type="match status" value="1"/>
</dbReference>
<feature type="compositionally biased region" description="Polar residues" evidence="12">
    <location>
        <begin position="179"/>
        <end position="192"/>
    </location>
</feature>
<keyword evidence="3" id="KW-0479">Metal-binding</keyword>
<keyword evidence="10" id="KW-0539">Nucleus</keyword>